<dbReference type="InterPro" id="IPR013320">
    <property type="entry name" value="ConA-like_dom_sf"/>
</dbReference>
<accession>A0A7C9HX08</accession>
<dbReference type="GO" id="GO:0005987">
    <property type="term" value="P:sucrose catabolic process"/>
    <property type="evidence" value="ECO:0007669"/>
    <property type="project" value="TreeGrafter"/>
</dbReference>
<dbReference type="GO" id="GO:0005737">
    <property type="term" value="C:cytoplasm"/>
    <property type="evidence" value="ECO:0007669"/>
    <property type="project" value="TreeGrafter"/>
</dbReference>
<dbReference type="Pfam" id="PF00251">
    <property type="entry name" value="Glyco_hydro_32N"/>
    <property type="match status" value="1"/>
</dbReference>
<evidence type="ECO:0000259" key="6">
    <source>
        <dbReference type="Pfam" id="PF08244"/>
    </source>
</evidence>
<comment type="similarity">
    <text evidence="1 4">Belongs to the glycosyl hydrolase 32 family.</text>
</comment>
<name>A0A7C9HX08_9DEIO</name>
<dbReference type="SUPFAM" id="SSF75005">
    <property type="entry name" value="Arabinanase/levansucrase/invertase"/>
    <property type="match status" value="1"/>
</dbReference>
<organism evidence="7 8">
    <name type="scientific">Deinococcus arboris</name>
    <dbReference type="NCBI Taxonomy" id="2682977"/>
    <lineage>
        <taxon>Bacteria</taxon>
        <taxon>Thermotogati</taxon>
        <taxon>Deinococcota</taxon>
        <taxon>Deinococci</taxon>
        <taxon>Deinococcales</taxon>
        <taxon>Deinococcaceae</taxon>
        <taxon>Deinococcus</taxon>
    </lineage>
</organism>
<evidence type="ECO:0000256" key="4">
    <source>
        <dbReference type="RuleBase" id="RU362110"/>
    </source>
</evidence>
<sequence>MVLRPALHFTARQHWLNDPNGLVYAGGRYHLFYQHNPRANHHGYLSWGHATSPDLLHWQEHEVALPWRQGHDVYSGSAVVDRHNTSGLGQPGDPHPPVVAMYTGNGDHHQAQYLALSRDGGAHWAFVGPAAVLDEHKQDFRDPKTFWHAATAQWISVVAHPNERQIGVYGSPDLRRWTRLSLFGPAGAVAGIWEVPDLFALPGEDGDLLWVMKVDVFAGGPQGGTGAQYWVGTFDGAVFTPSQPARWADWGKDFYAAITYSDLPQGPARAVWLAWMNAWDYANDLPTHPWRGALTLPRELGLVRSAGQWALTQQPLRELTALRDQGQRLDSGQTFSFSAGQALDLALTLPEGAEVHFGSDAGQEATLSVRAGHLRLTRPAPAGLAGFAGTFMAPLPAGAEEEVRVMLDTCSLEVFAAGGQVSFTSLLLPAQPITRLTLRGAWGQVWRLRATLPA</sequence>
<protein>
    <submittedName>
        <fullName evidence="7">Glycoside hydrolase family 32 protein</fullName>
    </submittedName>
</protein>
<keyword evidence="2 4" id="KW-0378">Hydrolase</keyword>
<feature type="domain" description="Glycosyl hydrolase family 32 C-terminal" evidence="6">
    <location>
        <begin position="325"/>
        <end position="438"/>
    </location>
</feature>
<dbReference type="AlphaFoldDB" id="A0A7C9HX08"/>
<reference evidence="7 8" key="1">
    <citation type="submission" date="2019-12" db="EMBL/GenBank/DDBJ databases">
        <title>Deinococcus sp. HMF7620 Genome sequencing and assembly.</title>
        <authorList>
            <person name="Kang H."/>
            <person name="Kim H."/>
            <person name="Joh K."/>
        </authorList>
    </citation>
    <scope>NUCLEOTIDE SEQUENCE [LARGE SCALE GENOMIC DNA]</scope>
    <source>
        <strain evidence="7 8">HMF7620</strain>
    </source>
</reference>
<dbReference type="SMART" id="SM00640">
    <property type="entry name" value="Glyco_32"/>
    <property type="match status" value="1"/>
</dbReference>
<comment type="caution">
    <text evidence="7">The sequence shown here is derived from an EMBL/GenBank/DDBJ whole genome shotgun (WGS) entry which is preliminary data.</text>
</comment>
<proteinExistence type="inferred from homology"/>
<evidence type="ECO:0000259" key="5">
    <source>
        <dbReference type="Pfam" id="PF00251"/>
    </source>
</evidence>
<dbReference type="InterPro" id="IPR023296">
    <property type="entry name" value="Glyco_hydro_beta-prop_sf"/>
</dbReference>
<dbReference type="InterPro" id="IPR013148">
    <property type="entry name" value="Glyco_hydro_32_N"/>
</dbReference>
<dbReference type="SUPFAM" id="SSF49899">
    <property type="entry name" value="Concanavalin A-like lectins/glucanases"/>
    <property type="match status" value="1"/>
</dbReference>
<evidence type="ECO:0000256" key="2">
    <source>
        <dbReference type="ARBA" id="ARBA00022801"/>
    </source>
</evidence>
<dbReference type="EMBL" id="WQLB01000003">
    <property type="protein sequence ID" value="MVN85908.1"/>
    <property type="molecule type" value="Genomic_DNA"/>
</dbReference>
<dbReference type="PANTHER" id="PTHR42800:SF1">
    <property type="entry name" value="EXOINULINASE INUD (AFU_ORTHOLOGUE AFUA_5G00480)"/>
    <property type="match status" value="1"/>
</dbReference>
<dbReference type="Gene3D" id="2.115.10.20">
    <property type="entry name" value="Glycosyl hydrolase domain, family 43"/>
    <property type="match status" value="1"/>
</dbReference>
<evidence type="ECO:0000313" key="7">
    <source>
        <dbReference type="EMBL" id="MVN85908.1"/>
    </source>
</evidence>
<gene>
    <name evidence="7" type="ORF">GO986_03920</name>
</gene>
<keyword evidence="8" id="KW-1185">Reference proteome</keyword>
<dbReference type="Proteomes" id="UP000483286">
    <property type="component" value="Unassembled WGS sequence"/>
</dbReference>
<evidence type="ECO:0000313" key="8">
    <source>
        <dbReference type="Proteomes" id="UP000483286"/>
    </source>
</evidence>
<dbReference type="InterPro" id="IPR013189">
    <property type="entry name" value="Glyco_hydro_32_C"/>
</dbReference>
<keyword evidence="3 4" id="KW-0326">Glycosidase</keyword>
<evidence type="ECO:0000256" key="1">
    <source>
        <dbReference type="ARBA" id="ARBA00009902"/>
    </source>
</evidence>
<dbReference type="Gene3D" id="2.60.120.560">
    <property type="entry name" value="Exo-inulinase, domain 1"/>
    <property type="match status" value="1"/>
</dbReference>
<dbReference type="Pfam" id="PF08244">
    <property type="entry name" value="Glyco_hydro_32C"/>
    <property type="match status" value="1"/>
</dbReference>
<feature type="domain" description="Glycosyl hydrolase family 32 N-terminal" evidence="5">
    <location>
        <begin position="8"/>
        <end position="315"/>
    </location>
</feature>
<dbReference type="InterPro" id="IPR001362">
    <property type="entry name" value="Glyco_hydro_32"/>
</dbReference>
<dbReference type="RefSeq" id="WP_157457950.1">
    <property type="nucleotide sequence ID" value="NZ_WQLB01000003.1"/>
</dbReference>
<dbReference type="PANTHER" id="PTHR42800">
    <property type="entry name" value="EXOINULINASE INUD (AFU_ORTHOLOGUE AFUA_5G00480)"/>
    <property type="match status" value="1"/>
</dbReference>
<evidence type="ECO:0000256" key="3">
    <source>
        <dbReference type="ARBA" id="ARBA00023295"/>
    </source>
</evidence>
<dbReference type="CDD" id="cd18622">
    <property type="entry name" value="GH32_Inu-like"/>
    <property type="match status" value="1"/>
</dbReference>
<dbReference type="GO" id="GO:0004575">
    <property type="term" value="F:sucrose alpha-glucosidase activity"/>
    <property type="evidence" value="ECO:0007669"/>
    <property type="project" value="TreeGrafter"/>
</dbReference>